<accession>A0A0E0J237</accession>
<feature type="region of interest" description="Disordered" evidence="1">
    <location>
        <begin position="37"/>
        <end position="74"/>
    </location>
</feature>
<evidence type="ECO:0000313" key="3">
    <source>
        <dbReference type="Proteomes" id="UP000006591"/>
    </source>
</evidence>
<dbReference type="HOGENOM" id="CLU_2691986_0_0_1"/>
<dbReference type="AlphaFoldDB" id="A0A0E0J237"/>
<dbReference type="Gramene" id="ONIVA11G13550.1">
    <property type="protein sequence ID" value="ONIVA11G13550.1"/>
    <property type="gene ID" value="ONIVA11G13550"/>
</dbReference>
<organism evidence="2">
    <name type="scientific">Oryza nivara</name>
    <name type="common">Indian wild rice</name>
    <name type="synonym">Oryza sativa f. spontanea</name>
    <dbReference type="NCBI Taxonomy" id="4536"/>
    <lineage>
        <taxon>Eukaryota</taxon>
        <taxon>Viridiplantae</taxon>
        <taxon>Streptophyta</taxon>
        <taxon>Embryophyta</taxon>
        <taxon>Tracheophyta</taxon>
        <taxon>Spermatophyta</taxon>
        <taxon>Magnoliopsida</taxon>
        <taxon>Liliopsida</taxon>
        <taxon>Poales</taxon>
        <taxon>Poaceae</taxon>
        <taxon>BOP clade</taxon>
        <taxon>Oryzoideae</taxon>
        <taxon>Oryzeae</taxon>
        <taxon>Oryzinae</taxon>
        <taxon>Oryza</taxon>
    </lineage>
</organism>
<proteinExistence type="predicted"/>
<name>A0A0E0J237_ORYNI</name>
<protein>
    <submittedName>
        <fullName evidence="2">Uncharacterized protein</fullName>
    </submittedName>
</protein>
<sequence length="74" mass="8269">MSESSSRPHPPEFQINPSMSLSLSLATNENESLMTMQRVERERCTRSRSSHRPLAPLHARQVPPTGSLKPSTNV</sequence>
<reference evidence="2" key="2">
    <citation type="submission" date="2018-04" db="EMBL/GenBank/DDBJ databases">
        <title>OnivRS2 (Oryza nivara Reference Sequence Version 2).</title>
        <authorList>
            <person name="Zhang J."/>
            <person name="Kudrna D."/>
            <person name="Lee S."/>
            <person name="Talag J."/>
            <person name="Rajasekar S."/>
            <person name="Welchert J."/>
            <person name="Hsing Y.-I."/>
            <person name="Wing R.A."/>
        </authorList>
    </citation>
    <scope>NUCLEOTIDE SEQUENCE [LARGE SCALE GENOMIC DNA]</scope>
    <source>
        <strain evidence="2">SL10</strain>
    </source>
</reference>
<evidence type="ECO:0000313" key="2">
    <source>
        <dbReference type="EnsemblPlants" id="ONIVA11G13550.1"/>
    </source>
</evidence>
<evidence type="ECO:0000256" key="1">
    <source>
        <dbReference type="SAM" id="MobiDB-lite"/>
    </source>
</evidence>
<keyword evidence="3" id="KW-1185">Reference proteome</keyword>
<dbReference type="Proteomes" id="UP000006591">
    <property type="component" value="Chromosome 11"/>
</dbReference>
<dbReference type="EnsemblPlants" id="ONIVA11G13550.1">
    <property type="protein sequence ID" value="ONIVA11G13550.1"/>
    <property type="gene ID" value="ONIVA11G13550"/>
</dbReference>
<reference evidence="2" key="1">
    <citation type="submission" date="2015-04" db="UniProtKB">
        <authorList>
            <consortium name="EnsemblPlants"/>
        </authorList>
    </citation>
    <scope>IDENTIFICATION</scope>
    <source>
        <strain evidence="2">SL10</strain>
    </source>
</reference>